<accession>A0A167MP43</accession>
<gene>
    <name evidence="5" type="ORF">PHYBLDRAFT_78263</name>
</gene>
<keyword evidence="2" id="KW-0539">Nucleus</keyword>
<feature type="compositionally biased region" description="Low complexity" evidence="3">
    <location>
        <begin position="48"/>
        <end position="65"/>
    </location>
</feature>
<evidence type="ECO:0000256" key="1">
    <source>
        <dbReference type="ARBA" id="ARBA00023125"/>
    </source>
</evidence>
<name>A0A167MP43_PHYB8</name>
<dbReference type="SUPFAM" id="SSF47459">
    <property type="entry name" value="HLH, helix-loop-helix DNA-binding domain"/>
    <property type="match status" value="1"/>
</dbReference>
<organism evidence="5 6">
    <name type="scientific">Phycomyces blakesleeanus (strain ATCC 8743b / DSM 1359 / FGSC 10004 / NBRC 33097 / NRRL 1555)</name>
    <dbReference type="NCBI Taxonomy" id="763407"/>
    <lineage>
        <taxon>Eukaryota</taxon>
        <taxon>Fungi</taxon>
        <taxon>Fungi incertae sedis</taxon>
        <taxon>Mucoromycota</taxon>
        <taxon>Mucoromycotina</taxon>
        <taxon>Mucoromycetes</taxon>
        <taxon>Mucorales</taxon>
        <taxon>Phycomycetaceae</taxon>
        <taxon>Phycomyces</taxon>
    </lineage>
</organism>
<feature type="region of interest" description="Disordered" evidence="3">
    <location>
        <begin position="1"/>
        <end position="149"/>
    </location>
</feature>
<reference evidence="6" key="1">
    <citation type="submission" date="2015-06" db="EMBL/GenBank/DDBJ databases">
        <title>Expansion of signal transduction pathways in fungi by whole-genome duplication.</title>
        <authorList>
            <consortium name="DOE Joint Genome Institute"/>
            <person name="Corrochano L.M."/>
            <person name="Kuo A."/>
            <person name="Marcet-Houben M."/>
            <person name="Polaino S."/>
            <person name="Salamov A."/>
            <person name="Villalobos J.M."/>
            <person name="Alvarez M.I."/>
            <person name="Avalos J."/>
            <person name="Benito E.P."/>
            <person name="Benoit I."/>
            <person name="Burger G."/>
            <person name="Camino L.P."/>
            <person name="Canovas D."/>
            <person name="Cerda-Olmedo E."/>
            <person name="Cheng J.-F."/>
            <person name="Dominguez A."/>
            <person name="Elias M."/>
            <person name="Eslava A.P."/>
            <person name="Glaser F."/>
            <person name="Grimwood J."/>
            <person name="Gutierrez G."/>
            <person name="Heitman J."/>
            <person name="Henrissat B."/>
            <person name="Iturriaga E.A."/>
            <person name="Lang B.F."/>
            <person name="Lavin J.L."/>
            <person name="Lee S."/>
            <person name="Li W."/>
            <person name="Lindquist E."/>
            <person name="Lopez-Garcia S."/>
            <person name="Luque E.M."/>
            <person name="Marcos A.T."/>
            <person name="Martin J."/>
            <person name="McCluskey K."/>
            <person name="Medina H.R."/>
            <person name="Miralles-Duran A."/>
            <person name="Miyazaki A."/>
            <person name="Munoz-Torres E."/>
            <person name="Oguiza J.A."/>
            <person name="Ohm R."/>
            <person name="Olmedo M."/>
            <person name="Orejas M."/>
            <person name="Ortiz-Castellanos L."/>
            <person name="Pisabarro A.G."/>
            <person name="Rodriguez-Romero J."/>
            <person name="Ruiz-Herrera J."/>
            <person name="Ruiz-Vazquez R."/>
            <person name="Sanz C."/>
            <person name="Schackwitz W."/>
            <person name="Schmutz J."/>
            <person name="Shahriari M."/>
            <person name="Shelest E."/>
            <person name="Silva-Franco F."/>
            <person name="Soanes D."/>
            <person name="Syed K."/>
            <person name="Tagua V.G."/>
            <person name="Talbot N.J."/>
            <person name="Thon M."/>
            <person name="De vries R.P."/>
            <person name="Wiebenga A."/>
            <person name="Yadav J.S."/>
            <person name="Braun E.L."/>
            <person name="Baker S."/>
            <person name="Garre V."/>
            <person name="Horwitz B."/>
            <person name="Torres-Martinez S."/>
            <person name="Idnurm A."/>
            <person name="Herrera-Estrella A."/>
            <person name="Gabaldon T."/>
            <person name="Grigoriev I.V."/>
        </authorList>
    </citation>
    <scope>NUCLEOTIDE SEQUENCE [LARGE SCALE GENOMIC DNA]</scope>
    <source>
        <strain evidence="6">NRRL 1555(-)</strain>
    </source>
</reference>
<dbReference type="GO" id="GO:0003677">
    <property type="term" value="F:DNA binding"/>
    <property type="evidence" value="ECO:0007669"/>
    <property type="project" value="UniProtKB-KW"/>
</dbReference>
<feature type="compositionally biased region" description="Low complexity" evidence="3">
    <location>
        <begin position="178"/>
        <end position="193"/>
    </location>
</feature>
<protein>
    <submittedName>
        <fullName evidence="5">Helix-loop-helix DNA-binding domain-containing transcription factor</fullName>
    </submittedName>
</protein>
<feature type="region of interest" description="Disordered" evidence="3">
    <location>
        <begin position="163"/>
        <end position="229"/>
    </location>
</feature>
<dbReference type="SMART" id="SM00353">
    <property type="entry name" value="HLH"/>
    <property type="match status" value="1"/>
</dbReference>
<feature type="compositionally biased region" description="Polar residues" evidence="3">
    <location>
        <begin position="1"/>
        <end position="14"/>
    </location>
</feature>
<evidence type="ECO:0000256" key="2">
    <source>
        <dbReference type="ARBA" id="ARBA00023242"/>
    </source>
</evidence>
<dbReference type="GO" id="GO:0046983">
    <property type="term" value="F:protein dimerization activity"/>
    <property type="evidence" value="ECO:0007669"/>
    <property type="project" value="InterPro"/>
</dbReference>
<dbReference type="Proteomes" id="UP000077315">
    <property type="component" value="Unassembled WGS sequence"/>
</dbReference>
<dbReference type="GO" id="GO:0003700">
    <property type="term" value="F:DNA-binding transcription factor activity"/>
    <property type="evidence" value="ECO:0007669"/>
    <property type="project" value="TreeGrafter"/>
</dbReference>
<evidence type="ECO:0000313" key="5">
    <source>
        <dbReference type="EMBL" id="OAD73419.1"/>
    </source>
</evidence>
<dbReference type="RefSeq" id="XP_018291459.1">
    <property type="nucleotide sequence ID" value="XM_018443347.1"/>
</dbReference>
<evidence type="ECO:0000313" key="6">
    <source>
        <dbReference type="Proteomes" id="UP000077315"/>
    </source>
</evidence>
<evidence type="ECO:0000259" key="4">
    <source>
        <dbReference type="PROSITE" id="PS50888"/>
    </source>
</evidence>
<feature type="domain" description="BHLH" evidence="4">
    <location>
        <begin position="287"/>
        <end position="338"/>
    </location>
</feature>
<dbReference type="PROSITE" id="PS50888">
    <property type="entry name" value="BHLH"/>
    <property type="match status" value="1"/>
</dbReference>
<sequence length="368" mass="40585">MLLANQYNLSPIDQSESREHPMDRRQSVDPNSRILPNIFRPTDYPGCPSSVSMTMSMQMPTPSNSRRGSSADYIFRPQLPSLGSPPHSPQHHLRPSALDHRPDLTGRFLSSLGTNSQSLSSVAPSSLSSLSMSSSPSLSSSPSASSSWRRDSLPSIAHLSVKDHYQPSTSPPPHPHPRSLSLHPSSPSSSLARPIDRRHSIAVSDRDCRNAPTTADLSTDQSSSSSSSSSTLLLLSSASASSSVSSSSALTLSSSSMPRMHSFTAGPHDRLSRRASAVHAPYSRSPELRVSHKMAERKRRREMKDLFDELRDLLPIDQGLKTSKWEILSKAVDYIGDFRHKEERFAHEKEELQRELARLQDKRSFSIS</sequence>
<keyword evidence="1 5" id="KW-0238">DNA-binding</keyword>
<evidence type="ECO:0000256" key="3">
    <source>
        <dbReference type="SAM" id="MobiDB-lite"/>
    </source>
</evidence>
<dbReference type="PANTHER" id="PTHR10328">
    <property type="entry name" value="PROTEIN MAX MYC-ASSOCIATED FACTOR X"/>
    <property type="match status" value="1"/>
</dbReference>
<dbReference type="GO" id="GO:0045944">
    <property type="term" value="P:positive regulation of transcription by RNA polymerase II"/>
    <property type="evidence" value="ECO:0007669"/>
    <property type="project" value="TreeGrafter"/>
</dbReference>
<feature type="region of interest" description="Disordered" evidence="3">
    <location>
        <begin position="251"/>
        <end position="286"/>
    </location>
</feature>
<dbReference type="OrthoDB" id="8964853at2759"/>
<dbReference type="GO" id="GO:0090575">
    <property type="term" value="C:RNA polymerase II transcription regulator complex"/>
    <property type="evidence" value="ECO:0007669"/>
    <property type="project" value="TreeGrafter"/>
</dbReference>
<dbReference type="STRING" id="763407.A0A167MP43"/>
<feature type="compositionally biased region" description="Basic and acidic residues" evidence="3">
    <location>
        <begin position="15"/>
        <end position="27"/>
    </location>
</feature>
<dbReference type="InParanoid" id="A0A167MP43"/>
<feature type="compositionally biased region" description="Low complexity" evidence="3">
    <location>
        <begin position="213"/>
        <end position="229"/>
    </location>
</feature>
<dbReference type="Gene3D" id="4.10.280.10">
    <property type="entry name" value="Helix-loop-helix DNA-binding domain"/>
    <property type="match status" value="1"/>
</dbReference>
<dbReference type="PANTHER" id="PTHR10328:SF15">
    <property type="entry name" value="BHLH TRANSCRIPTION FACTOR"/>
    <property type="match status" value="1"/>
</dbReference>
<dbReference type="EMBL" id="KV440981">
    <property type="protein sequence ID" value="OAD73419.1"/>
    <property type="molecule type" value="Genomic_DNA"/>
</dbReference>
<feature type="compositionally biased region" description="Low complexity" evidence="3">
    <location>
        <begin position="109"/>
        <end position="147"/>
    </location>
</feature>
<keyword evidence="6" id="KW-1185">Reference proteome</keyword>
<feature type="compositionally biased region" description="Basic and acidic residues" evidence="3">
    <location>
        <begin position="194"/>
        <end position="209"/>
    </location>
</feature>
<dbReference type="InterPro" id="IPR011598">
    <property type="entry name" value="bHLH_dom"/>
</dbReference>
<dbReference type="InterPro" id="IPR036638">
    <property type="entry name" value="HLH_DNA-bd_sf"/>
</dbReference>
<dbReference type="AlphaFoldDB" id="A0A167MP43"/>
<dbReference type="Pfam" id="PF00010">
    <property type="entry name" value="HLH"/>
    <property type="match status" value="1"/>
</dbReference>
<dbReference type="GeneID" id="29004252"/>
<proteinExistence type="predicted"/>
<dbReference type="VEuPathDB" id="FungiDB:PHYBLDRAFT_78263"/>